<proteinExistence type="predicted"/>
<comment type="caution">
    <text evidence="1">The sequence shown here is derived from an EMBL/GenBank/DDBJ whole genome shotgun (WGS) entry which is preliminary data.</text>
</comment>
<feature type="non-terminal residue" evidence="1">
    <location>
        <position position="1"/>
    </location>
</feature>
<dbReference type="EMBL" id="LBXW01000016">
    <property type="protein sequence ID" value="KKR38994.1"/>
    <property type="molecule type" value="Genomic_DNA"/>
</dbReference>
<accession>A0A0G0QF65</accession>
<name>A0A0G0QF65_9BACT</name>
<evidence type="ECO:0000313" key="2">
    <source>
        <dbReference type="Proteomes" id="UP000034687"/>
    </source>
</evidence>
<protein>
    <submittedName>
        <fullName evidence="1">Uncharacterized protein</fullName>
    </submittedName>
</protein>
<reference evidence="1 2" key="1">
    <citation type="journal article" date="2015" name="Nature">
        <title>rRNA introns, odd ribosomes, and small enigmatic genomes across a large radiation of phyla.</title>
        <authorList>
            <person name="Brown C.T."/>
            <person name="Hug L.A."/>
            <person name="Thomas B.C."/>
            <person name="Sharon I."/>
            <person name="Castelle C.J."/>
            <person name="Singh A."/>
            <person name="Wilkins M.J."/>
            <person name="Williams K.H."/>
            <person name="Banfield J.F."/>
        </authorList>
    </citation>
    <scope>NUCLEOTIDE SEQUENCE [LARGE SCALE GENOMIC DNA]</scope>
</reference>
<gene>
    <name evidence="1" type="ORF">UT72_C0016G0010</name>
</gene>
<organism evidence="1 2">
    <name type="scientific">Candidatus Woesebacteria bacterium GW2011_GWB1_40_101</name>
    <dbReference type="NCBI Taxonomy" id="1618575"/>
    <lineage>
        <taxon>Bacteria</taxon>
        <taxon>Candidatus Woeseibacteriota</taxon>
    </lineage>
</organism>
<dbReference type="AlphaFoldDB" id="A0A0G0QF65"/>
<evidence type="ECO:0000313" key="1">
    <source>
        <dbReference type="EMBL" id="KKR38994.1"/>
    </source>
</evidence>
<sequence>FEFSYPASYKVLTDSENLYGWPKAILLLYKGGQSYDMAVEIWNTEAEYKAKYLDTSTFSVFETKDGKFITLLNANKESQVSEIVATFKFAN</sequence>
<dbReference type="Proteomes" id="UP000034687">
    <property type="component" value="Unassembled WGS sequence"/>
</dbReference>